<accession>A0A6S6S658</accession>
<protein>
    <submittedName>
        <fullName evidence="1">Uncharacterized protein</fullName>
    </submittedName>
</protein>
<gene>
    <name evidence="1" type="ORF">HELGO_WM10685</name>
</gene>
<proteinExistence type="predicted"/>
<reference evidence="1" key="1">
    <citation type="submission" date="2020-01" db="EMBL/GenBank/DDBJ databases">
        <authorList>
            <person name="Meier V. D."/>
            <person name="Meier V D."/>
        </authorList>
    </citation>
    <scope>NUCLEOTIDE SEQUENCE</scope>
    <source>
        <strain evidence="1">HLG_WM_MAG_12</strain>
    </source>
</reference>
<organism evidence="1">
    <name type="scientific">uncultured Campylobacterales bacterium</name>
    <dbReference type="NCBI Taxonomy" id="352960"/>
    <lineage>
        <taxon>Bacteria</taxon>
        <taxon>Pseudomonadati</taxon>
        <taxon>Campylobacterota</taxon>
        <taxon>Epsilonproteobacteria</taxon>
        <taxon>Campylobacterales</taxon>
        <taxon>environmental samples</taxon>
    </lineage>
</organism>
<dbReference type="AlphaFoldDB" id="A0A6S6S658"/>
<evidence type="ECO:0000313" key="1">
    <source>
        <dbReference type="EMBL" id="CAA6800447.1"/>
    </source>
</evidence>
<sequence length="282" mass="32951">MRKAIALFITLSVITLVSLIILKNITTSNNALNSKNNPGNMMQTFQVLKDVEKFIKIILPKIENSKGILRLTQGYIIPYGDILFNIKFEIVSNKININDIIRDDNHFSDKEKIVLHLFDSLEIGDSQLLFDIILDTIDKDLESRNIFSEIAYRSMNFANSQVFNEEHFRKIIDRYYEVTQDKQIKEVKFNEIFYFGDINKSFPLMSVRQSLFLTEGIDYVDSIEPDLNISQSLDIKSFFSKSDINNMLLRVKVKYKVKSLSGFFDFFYDTKTKKITKLFDYN</sequence>
<dbReference type="EMBL" id="CACVAW010000002">
    <property type="protein sequence ID" value="CAA6800447.1"/>
    <property type="molecule type" value="Genomic_DNA"/>
</dbReference>
<name>A0A6S6S658_9BACT</name>